<evidence type="ECO:0000256" key="3">
    <source>
        <dbReference type="SAM" id="Phobius"/>
    </source>
</evidence>
<dbReference type="OrthoDB" id="2433279at2759"/>
<dbReference type="AlphaFoldDB" id="A0A9P6LRW4"/>
<keyword evidence="3" id="KW-1133">Transmembrane helix</keyword>
<sequence length="477" mass="53993">MSSLSSSSSWQHQQQYGYFDSETTTEAHLRTNRRLEHKQAFARHAASAPELHVHPQAWTTTSSTITQHSSSPISYFAPEIPAPPPRMLHFRSREPSAVPACPYPLCQKPILLTKSRRERGVTIWIVCGLLFLCNAYWTTHAIMSQFSIGPYQDGDRQRVLSDKPLEGSSSAEAATGGFSFKREIVHLVKGFLGFKAQQFKGYKPESRRATIATVGVLQDEQSMLRMILGFVHMSMMALIRWCLCWTPLLFRPLFDTVHSCPYPHPYPYPEELEHERKELEKKLQEQADKVEKVEKVEKVGHKKQDKVKKRNGPDELQIVAPVPFKEQSSDTIANEVHGSASEKQVQAGDNVEDQDDPSNSVPAPGLRVLSSSKSSPQHRETNAAGSATRFQEHQEHQECDHSQVLESTVTHIDKKQLSWGARRALRKAEEKRQQIIKATQDIGRYSLLYEFGASLAMDRWKQAVLAPGQIQPEAYED</sequence>
<keyword evidence="3" id="KW-0472">Membrane</keyword>
<evidence type="ECO:0000256" key="2">
    <source>
        <dbReference type="SAM" id="MobiDB-lite"/>
    </source>
</evidence>
<name>A0A9P6LRW4_9FUNG</name>
<organism evidence="4 5">
    <name type="scientific">Modicella reniformis</name>
    <dbReference type="NCBI Taxonomy" id="1440133"/>
    <lineage>
        <taxon>Eukaryota</taxon>
        <taxon>Fungi</taxon>
        <taxon>Fungi incertae sedis</taxon>
        <taxon>Mucoromycota</taxon>
        <taxon>Mortierellomycotina</taxon>
        <taxon>Mortierellomycetes</taxon>
        <taxon>Mortierellales</taxon>
        <taxon>Mortierellaceae</taxon>
        <taxon>Modicella</taxon>
    </lineage>
</organism>
<dbReference type="EMBL" id="JAAAHW010010999">
    <property type="protein sequence ID" value="KAF9921600.1"/>
    <property type="molecule type" value="Genomic_DNA"/>
</dbReference>
<feature type="coiled-coil region" evidence="1">
    <location>
        <begin position="269"/>
        <end position="296"/>
    </location>
</feature>
<accession>A0A9P6LRW4</accession>
<evidence type="ECO:0000313" key="4">
    <source>
        <dbReference type="EMBL" id="KAF9921600.1"/>
    </source>
</evidence>
<feature type="compositionally biased region" description="Basic and acidic residues" evidence="2">
    <location>
        <begin position="390"/>
        <end position="403"/>
    </location>
</feature>
<feature type="region of interest" description="Disordered" evidence="2">
    <location>
        <begin position="298"/>
        <end position="403"/>
    </location>
</feature>
<dbReference type="Proteomes" id="UP000749646">
    <property type="component" value="Unassembled WGS sequence"/>
</dbReference>
<gene>
    <name evidence="4" type="ORF">BGZ65_010224</name>
</gene>
<feature type="compositionally biased region" description="Basic residues" evidence="2">
    <location>
        <begin position="300"/>
        <end position="310"/>
    </location>
</feature>
<evidence type="ECO:0000313" key="5">
    <source>
        <dbReference type="Proteomes" id="UP000749646"/>
    </source>
</evidence>
<evidence type="ECO:0000256" key="1">
    <source>
        <dbReference type="SAM" id="Coils"/>
    </source>
</evidence>
<keyword evidence="1" id="KW-0175">Coiled coil</keyword>
<comment type="caution">
    <text evidence="4">The sequence shown here is derived from an EMBL/GenBank/DDBJ whole genome shotgun (WGS) entry which is preliminary data.</text>
</comment>
<feature type="transmembrane region" description="Helical" evidence="3">
    <location>
        <begin position="121"/>
        <end position="137"/>
    </location>
</feature>
<protein>
    <submittedName>
        <fullName evidence="4">Uncharacterized protein</fullName>
    </submittedName>
</protein>
<reference evidence="4" key="1">
    <citation type="journal article" date="2020" name="Fungal Divers.">
        <title>Resolving the Mortierellaceae phylogeny through synthesis of multi-gene phylogenetics and phylogenomics.</title>
        <authorList>
            <person name="Vandepol N."/>
            <person name="Liber J."/>
            <person name="Desiro A."/>
            <person name="Na H."/>
            <person name="Kennedy M."/>
            <person name="Barry K."/>
            <person name="Grigoriev I.V."/>
            <person name="Miller A.N."/>
            <person name="O'Donnell K."/>
            <person name="Stajich J.E."/>
            <person name="Bonito G."/>
        </authorList>
    </citation>
    <scope>NUCLEOTIDE SEQUENCE</scope>
    <source>
        <strain evidence="4">MES-2147</strain>
    </source>
</reference>
<proteinExistence type="predicted"/>
<keyword evidence="3" id="KW-0812">Transmembrane</keyword>
<keyword evidence="5" id="KW-1185">Reference proteome</keyword>